<gene>
    <name evidence="1" type="ORF">JN11_04349</name>
</gene>
<sequence length="162" mass="18685">MKDLPYFLMLVKQNAILWTIITTNSFANVDLKNTVHGFWTKQCLEIRDFSLSPDEKFSSVKITITDSFTLIDFFTTSDKYLQNTKHYFDRNGFSDSPNTYSIDNVKISSTQKSLGEFDIGLDMPVDVTVIKSDFSNSINITTYKKDWLKDIDKMKDIDPFGN</sequence>
<organism evidence="1 2">
    <name type="scientific">Mucilaginibacter frigoritolerans</name>
    <dbReference type="NCBI Taxonomy" id="652788"/>
    <lineage>
        <taxon>Bacteria</taxon>
        <taxon>Pseudomonadati</taxon>
        <taxon>Bacteroidota</taxon>
        <taxon>Sphingobacteriia</taxon>
        <taxon>Sphingobacteriales</taxon>
        <taxon>Sphingobacteriaceae</taxon>
        <taxon>Mucilaginibacter</taxon>
    </lineage>
</organism>
<accession>A0A562TS54</accession>
<dbReference type="RefSeq" id="WP_144916000.1">
    <property type="nucleotide sequence ID" value="NZ_VLLI01000015.1"/>
</dbReference>
<proteinExistence type="predicted"/>
<comment type="caution">
    <text evidence="1">The sequence shown here is derived from an EMBL/GenBank/DDBJ whole genome shotgun (WGS) entry which is preliminary data.</text>
</comment>
<evidence type="ECO:0000313" key="2">
    <source>
        <dbReference type="Proteomes" id="UP000317010"/>
    </source>
</evidence>
<keyword evidence="2" id="KW-1185">Reference proteome</keyword>
<dbReference type="OrthoDB" id="9950843at2"/>
<reference evidence="1 2" key="1">
    <citation type="submission" date="2019-07" db="EMBL/GenBank/DDBJ databases">
        <title>Genomic Encyclopedia of Archaeal and Bacterial Type Strains, Phase II (KMG-II): from individual species to whole genera.</title>
        <authorList>
            <person name="Goeker M."/>
        </authorList>
    </citation>
    <scope>NUCLEOTIDE SEQUENCE [LARGE SCALE GENOMIC DNA]</scope>
    <source>
        <strain evidence="1 2">ATCC BAA-1854</strain>
    </source>
</reference>
<evidence type="ECO:0000313" key="1">
    <source>
        <dbReference type="EMBL" id="TWI95610.1"/>
    </source>
</evidence>
<dbReference type="EMBL" id="VLLI01000015">
    <property type="protein sequence ID" value="TWI95610.1"/>
    <property type="molecule type" value="Genomic_DNA"/>
</dbReference>
<protein>
    <submittedName>
        <fullName evidence="1">Uncharacterized protein</fullName>
    </submittedName>
</protein>
<dbReference type="AlphaFoldDB" id="A0A562TS54"/>
<name>A0A562TS54_9SPHI</name>
<dbReference type="Proteomes" id="UP000317010">
    <property type="component" value="Unassembled WGS sequence"/>
</dbReference>